<dbReference type="AlphaFoldDB" id="A0A9C7G8R7"/>
<accession>A0A9C7G8R7</accession>
<dbReference type="GO" id="GO:0004803">
    <property type="term" value="F:transposase activity"/>
    <property type="evidence" value="ECO:0007669"/>
    <property type="project" value="InterPro"/>
</dbReference>
<dbReference type="GO" id="GO:0006313">
    <property type="term" value="P:DNA transposition"/>
    <property type="evidence" value="ECO:0007669"/>
    <property type="project" value="InterPro"/>
</dbReference>
<reference evidence="1" key="1">
    <citation type="submission" date="2021-10" db="EMBL/GenBank/DDBJ databases">
        <authorList>
            <person name="Criscuolo A."/>
        </authorList>
    </citation>
    <scope>NUCLEOTIDE SEQUENCE</scope>
    <source>
        <strain evidence="1">CIP111885</strain>
    </source>
</reference>
<dbReference type="SUPFAM" id="SSF46689">
    <property type="entry name" value="Homeodomain-like"/>
    <property type="match status" value="1"/>
</dbReference>
<dbReference type="GO" id="GO:0003677">
    <property type="term" value="F:DNA binding"/>
    <property type="evidence" value="ECO:0007669"/>
    <property type="project" value="InterPro"/>
</dbReference>
<evidence type="ECO:0008006" key="3">
    <source>
        <dbReference type="Google" id="ProtNLM"/>
    </source>
</evidence>
<organism evidence="1 2">
    <name type="scientific">Pseudoneobacillus rhizosphaerae</name>
    <dbReference type="NCBI Taxonomy" id="2880968"/>
    <lineage>
        <taxon>Bacteria</taxon>
        <taxon>Bacillati</taxon>
        <taxon>Bacillota</taxon>
        <taxon>Bacilli</taxon>
        <taxon>Bacillales</taxon>
        <taxon>Bacillaceae</taxon>
        <taxon>Pseudoneobacillus</taxon>
    </lineage>
</organism>
<dbReference type="EMBL" id="CAKJTG010000006">
    <property type="protein sequence ID" value="CAG9607673.1"/>
    <property type="molecule type" value="Genomic_DNA"/>
</dbReference>
<dbReference type="InterPro" id="IPR009057">
    <property type="entry name" value="Homeodomain-like_sf"/>
</dbReference>
<gene>
    <name evidence="1" type="ORF">NEOCIP111885_01365</name>
</gene>
<evidence type="ECO:0000313" key="2">
    <source>
        <dbReference type="Proteomes" id="UP000789845"/>
    </source>
</evidence>
<comment type="caution">
    <text evidence="1">The sequence shown here is derived from an EMBL/GenBank/DDBJ whole genome shotgun (WGS) entry which is preliminary data.</text>
</comment>
<dbReference type="Proteomes" id="UP000789845">
    <property type="component" value="Unassembled WGS sequence"/>
</dbReference>
<dbReference type="Pfam" id="PF01527">
    <property type="entry name" value="HTH_Tnp_1"/>
    <property type="match status" value="1"/>
</dbReference>
<evidence type="ECO:0000313" key="1">
    <source>
        <dbReference type="EMBL" id="CAG9607673.1"/>
    </source>
</evidence>
<name>A0A9C7G8R7_9BACI</name>
<dbReference type="InterPro" id="IPR002514">
    <property type="entry name" value="Transposase_8"/>
</dbReference>
<protein>
    <recommendedName>
        <fullName evidence="3">Transposase</fullName>
    </recommendedName>
</protein>
<dbReference type="InterPro" id="IPR036388">
    <property type="entry name" value="WH-like_DNA-bd_sf"/>
</dbReference>
<sequence length="98" mass="11561">MMSTKRSYKKYSLELKLSAVKRVLAGESVVIVANQLEVVDPDYIYVWVEKYNTYGEAGLNRKIRTYRGIDKDQQIKELKMENELLKKYLQLQRREAKG</sequence>
<dbReference type="RefSeq" id="WP_230495934.1">
    <property type="nucleotide sequence ID" value="NZ_CAKJTG010000006.1"/>
</dbReference>
<dbReference type="Gene3D" id="1.10.10.10">
    <property type="entry name" value="Winged helix-like DNA-binding domain superfamily/Winged helix DNA-binding domain"/>
    <property type="match status" value="1"/>
</dbReference>
<keyword evidence="2" id="KW-1185">Reference proteome</keyword>
<proteinExistence type="predicted"/>